<dbReference type="InterPro" id="IPR023404">
    <property type="entry name" value="rSAM_horseshoe"/>
</dbReference>
<dbReference type="CDD" id="cd02068">
    <property type="entry name" value="radical_SAM_B12_BD"/>
    <property type="match status" value="1"/>
</dbReference>
<evidence type="ECO:0000256" key="3">
    <source>
        <dbReference type="ARBA" id="ARBA00022723"/>
    </source>
</evidence>
<reference evidence="8" key="1">
    <citation type="submission" date="2018-05" db="EMBL/GenBank/DDBJ databases">
        <authorList>
            <person name="Lanie J.A."/>
            <person name="Ng W.-L."/>
            <person name="Kazmierczak K.M."/>
            <person name="Andrzejewski T.M."/>
            <person name="Davidsen T.M."/>
            <person name="Wayne K.J."/>
            <person name="Tettelin H."/>
            <person name="Glass J.I."/>
            <person name="Rusch D."/>
            <person name="Podicherti R."/>
            <person name="Tsui H.-C.T."/>
            <person name="Winkler M.E."/>
        </authorList>
    </citation>
    <scope>NUCLEOTIDE SEQUENCE</scope>
</reference>
<keyword evidence="3" id="KW-0479">Metal-binding</keyword>
<feature type="domain" description="Radical SAM core" evidence="7">
    <location>
        <begin position="183"/>
        <end position="422"/>
    </location>
</feature>
<dbReference type="GO" id="GO:0051539">
    <property type="term" value="F:4 iron, 4 sulfur cluster binding"/>
    <property type="evidence" value="ECO:0007669"/>
    <property type="project" value="UniProtKB-KW"/>
</dbReference>
<evidence type="ECO:0000259" key="6">
    <source>
        <dbReference type="PROSITE" id="PS51332"/>
    </source>
</evidence>
<dbReference type="Gene3D" id="3.80.30.20">
    <property type="entry name" value="tm_1862 like domain"/>
    <property type="match status" value="1"/>
</dbReference>
<dbReference type="EMBL" id="UINC01064438">
    <property type="protein sequence ID" value="SVB93106.1"/>
    <property type="molecule type" value="Genomic_DNA"/>
</dbReference>
<organism evidence="8">
    <name type="scientific">marine metagenome</name>
    <dbReference type="NCBI Taxonomy" id="408172"/>
    <lineage>
        <taxon>unclassified sequences</taxon>
        <taxon>metagenomes</taxon>
        <taxon>ecological metagenomes</taxon>
    </lineage>
</organism>
<proteinExistence type="predicted"/>
<dbReference type="SUPFAM" id="SSF102114">
    <property type="entry name" value="Radical SAM enzymes"/>
    <property type="match status" value="1"/>
</dbReference>
<dbReference type="Pfam" id="PF02310">
    <property type="entry name" value="B12-binding"/>
    <property type="match status" value="1"/>
</dbReference>
<dbReference type="GO" id="GO:0031419">
    <property type="term" value="F:cobalamin binding"/>
    <property type="evidence" value="ECO:0007669"/>
    <property type="project" value="InterPro"/>
</dbReference>
<dbReference type="GO" id="GO:0003824">
    <property type="term" value="F:catalytic activity"/>
    <property type="evidence" value="ECO:0007669"/>
    <property type="project" value="InterPro"/>
</dbReference>
<dbReference type="InterPro" id="IPR007197">
    <property type="entry name" value="rSAM"/>
</dbReference>
<keyword evidence="4" id="KW-0408">Iron</keyword>
<dbReference type="SUPFAM" id="SSF52242">
    <property type="entry name" value="Cobalamin (vitamin B12)-binding domain"/>
    <property type="match status" value="1"/>
</dbReference>
<dbReference type="Pfam" id="PF04055">
    <property type="entry name" value="Radical_SAM"/>
    <property type="match status" value="1"/>
</dbReference>
<feature type="non-terminal residue" evidence="8">
    <location>
        <position position="1"/>
    </location>
</feature>
<dbReference type="InterPro" id="IPR058240">
    <property type="entry name" value="rSAM_sf"/>
</dbReference>
<dbReference type="PROSITE" id="PS51918">
    <property type="entry name" value="RADICAL_SAM"/>
    <property type="match status" value="1"/>
</dbReference>
<dbReference type="PANTHER" id="PTHR43409">
    <property type="entry name" value="ANAEROBIC MAGNESIUM-PROTOPORPHYRIN IX MONOMETHYL ESTER CYCLASE-RELATED"/>
    <property type="match status" value="1"/>
</dbReference>
<evidence type="ECO:0000256" key="2">
    <source>
        <dbReference type="ARBA" id="ARBA00022691"/>
    </source>
</evidence>
<dbReference type="InterPro" id="IPR006158">
    <property type="entry name" value="Cobalamin-bd"/>
</dbReference>
<dbReference type="InterPro" id="IPR036724">
    <property type="entry name" value="Cobalamin-bd_sf"/>
</dbReference>
<accession>A0A382I0I3</accession>
<feature type="non-terminal residue" evidence="8">
    <location>
        <position position="448"/>
    </location>
</feature>
<feature type="domain" description="B12-binding" evidence="6">
    <location>
        <begin position="1"/>
        <end position="145"/>
    </location>
</feature>
<dbReference type="SFLD" id="SFLDG01082">
    <property type="entry name" value="B12-binding_domain_containing"/>
    <property type="match status" value="1"/>
</dbReference>
<keyword evidence="2" id="KW-0949">S-adenosyl-L-methionine</keyword>
<evidence type="ECO:0000256" key="1">
    <source>
        <dbReference type="ARBA" id="ARBA00001966"/>
    </source>
</evidence>
<keyword evidence="5" id="KW-0411">Iron-sulfur</keyword>
<evidence type="ECO:0000256" key="4">
    <source>
        <dbReference type="ARBA" id="ARBA00023004"/>
    </source>
</evidence>
<dbReference type="SMART" id="SM00729">
    <property type="entry name" value="Elp3"/>
    <property type="match status" value="1"/>
</dbReference>
<evidence type="ECO:0000313" key="8">
    <source>
        <dbReference type="EMBL" id="SVB93106.1"/>
    </source>
</evidence>
<dbReference type="PROSITE" id="PS51332">
    <property type="entry name" value="B12_BINDING"/>
    <property type="match status" value="1"/>
</dbReference>
<dbReference type="CDD" id="cd01335">
    <property type="entry name" value="Radical_SAM"/>
    <property type="match status" value="1"/>
</dbReference>
<evidence type="ECO:0000259" key="7">
    <source>
        <dbReference type="PROSITE" id="PS51918"/>
    </source>
</evidence>
<dbReference type="SFLD" id="SFLDG01123">
    <property type="entry name" value="methyltransferase_(Class_B)"/>
    <property type="match status" value="1"/>
</dbReference>
<evidence type="ECO:0000256" key="5">
    <source>
        <dbReference type="ARBA" id="ARBA00023014"/>
    </source>
</evidence>
<dbReference type="AlphaFoldDB" id="A0A382I0I3"/>
<dbReference type="InterPro" id="IPR051198">
    <property type="entry name" value="BchE-like"/>
</dbReference>
<gene>
    <name evidence="8" type="ORF">METZ01_LOCUS245960</name>
</gene>
<name>A0A382I0I3_9ZZZZ</name>
<protein>
    <submittedName>
        <fullName evidence="8">Uncharacterized protein</fullName>
    </submittedName>
</protein>
<sequence length="448" mass="51659">VKIIFPVMGAENISVAVMATLCKDLGHSVKVAFDRALFDDKQYFSIDFLANLFDKKKQVIEEIIKEKPDVLALSVFSDNYQWSLDLVRRVKEKHKNFVTVWGGIHPTSVPGEVIKEDAVDFVIEGDGELPMTKLLHALENGKVFEDVPNLWFKRDGEIFSGKHTYLNEEGSFPIPDKNVFENFIPMEEYYLTVTNKGCIQKCSFCSENFKFDHEAELREGSFIREKSVDTVIQELKEMKERYKLRYIDIKNNVLSGSKKWISEFCEKYPKEVGLPFRVMVQPLQLQKDYASMLKKAGCHHVQMGIESFNAKVRKEVLLRDETTEQVITALEKLDEAGINFSADLILGLPGEKEEDLIYALKTLSPRKHLIRASIFWLQYAPNVDITKQALSKGFIGKDEERLINEGLQDNYLSTGSPMEGERKRILKTYHILYRLIPIVPHKLMMWML</sequence>
<dbReference type="Gene3D" id="3.40.50.280">
    <property type="entry name" value="Cobalamin-binding domain"/>
    <property type="match status" value="1"/>
</dbReference>
<dbReference type="InterPro" id="IPR034466">
    <property type="entry name" value="Methyltransferase_Class_B"/>
</dbReference>
<dbReference type="InterPro" id="IPR006638">
    <property type="entry name" value="Elp3/MiaA/NifB-like_rSAM"/>
</dbReference>
<comment type="cofactor">
    <cofactor evidence="1">
        <name>[4Fe-4S] cluster</name>
        <dbReference type="ChEBI" id="CHEBI:49883"/>
    </cofactor>
</comment>
<dbReference type="SFLD" id="SFLDS00029">
    <property type="entry name" value="Radical_SAM"/>
    <property type="match status" value="1"/>
</dbReference>
<dbReference type="GO" id="GO:0046872">
    <property type="term" value="F:metal ion binding"/>
    <property type="evidence" value="ECO:0007669"/>
    <property type="project" value="UniProtKB-KW"/>
</dbReference>